<dbReference type="GO" id="GO:0005829">
    <property type="term" value="C:cytosol"/>
    <property type="evidence" value="ECO:0007669"/>
    <property type="project" value="TreeGrafter"/>
</dbReference>
<dbReference type="AlphaFoldDB" id="F0H8Q5"/>
<dbReference type="InterPro" id="IPR002201">
    <property type="entry name" value="Glyco_trans_9"/>
</dbReference>
<keyword evidence="1" id="KW-0328">Glycosyltransferase</keyword>
<evidence type="ECO:0000256" key="1">
    <source>
        <dbReference type="ARBA" id="ARBA00022676"/>
    </source>
</evidence>
<evidence type="ECO:0000313" key="4">
    <source>
        <dbReference type="Proteomes" id="UP000003155"/>
    </source>
</evidence>
<sequence>MGRIITAYHRLSPPFIAYHRLQPLVTAHHPMKTPHLLIIRFSAMGDVAMTVPIVYSLARQYPDVRISVLSRPFAQPFFQDLAPNVCFMAADLKGEYKGLAGLNRLYRRLIAKQPTAVADLHNVLRTRYLRLRFLLGGYPVAHINKHKKGKRQLCRKENKVFAQQPTSFHNYADVLGQLGYPVKPDFKSIFPQEGGDLRNLPNIIGVKQPDECWIGIAPFAAHAGKMYPQEKMGKVISLLTKQHPSWRIFLFGGGRREIEVLNGWAAEFPQCLCVANALKGLEQELILMSHLDTMLSMDSANMHLASLTGTRVVSVWGATHPYCGFMGWNQKAEDAVQITTLPCRPCSVFGNRPCHRGDFACMNNILPEEIVQRIEAGLLSGQKTMVL</sequence>
<dbReference type="Proteomes" id="UP000003155">
    <property type="component" value="Unassembled WGS sequence"/>
</dbReference>
<protein>
    <submittedName>
        <fullName evidence="3">Heptosyltransferase</fullName>
    </submittedName>
</protein>
<evidence type="ECO:0000313" key="3">
    <source>
        <dbReference type="EMBL" id="EGC85708.1"/>
    </source>
</evidence>
<dbReference type="Pfam" id="PF01075">
    <property type="entry name" value="Glyco_transf_9"/>
    <property type="match status" value="1"/>
</dbReference>
<evidence type="ECO:0000256" key="2">
    <source>
        <dbReference type="ARBA" id="ARBA00022679"/>
    </source>
</evidence>
<dbReference type="PANTHER" id="PTHR30160">
    <property type="entry name" value="TETRAACYLDISACCHARIDE 4'-KINASE-RELATED"/>
    <property type="match status" value="1"/>
</dbReference>
<dbReference type="EMBL" id="AEXO01000095">
    <property type="protein sequence ID" value="EGC85708.1"/>
    <property type="molecule type" value="Genomic_DNA"/>
</dbReference>
<dbReference type="GO" id="GO:0009244">
    <property type="term" value="P:lipopolysaccharide core region biosynthetic process"/>
    <property type="evidence" value="ECO:0007669"/>
    <property type="project" value="TreeGrafter"/>
</dbReference>
<dbReference type="GO" id="GO:0008713">
    <property type="term" value="F:ADP-heptose-lipopolysaccharide heptosyltransferase activity"/>
    <property type="evidence" value="ECO:0007669"/>
    <property type="project" value="TreeGrafter"/>
</dbReference>
<keyword evidence="4" id="KW-1185">Reference proteome</keyword>
<dbReference type="Gene3D" id="3.40.50.2000">
    <property type="entry name" value="Glycogen Phosphorylase B"/>
    <property type="match status" value="2"/>
</dbReference>
<accession>F0H8Q5</accession>
<reference evidence="3 4" key="1">
    <citation type="submission" date="2011-02" db="EMBL/GenBank/DDBJ databases">
        <authorList>
            <person name="Durkin A.S."/>
            <person name="Madupu R."/>
            <person name="Torralba M."/>
            <person name="Gillis M."/>
            <person name="Methe B."/>
            <person name="Sutton G."/>
            <person name="Nelson K.E."/>
        </authorList>
    </citation>
    <scope>NUCLEOTIDE SEQUENCE [LARGE SCALE GENOMIC DNA]</scope>
    <source>
        <strain evidence="3 4">CRIS 18C-A</strain>
    </source>
</reference>
<dbReference type="SUPFAM" id="SSF53756">
    <property type="entry name" value="UDP-Glycosyltransferase/glycogen phosphorylase"/>
    <property type="match status" value="1"/>
</dbReference>
<proteinExistence type="predicted"/>
<dbReference type="PANTHER" id="PTHR30160:SF22">
    <property type="entry name" value="LIPOPOLYSACCHARIDE CORE BIOSYNTHESIS PROTEIN"/>
    <property type="match status" value="1"/>
</dbReference>
<comment type="caution">
    <text evidence="3">The sequence shown here is derived from an EMBL/GenBank/DDBJ whole genome shotgun (WGS) entry which is preliminary data.</text>
</comment>
<gene>
    <name evidence="3" type="ORF">HMPREF9303_2555</name>
</gene>
<organism evidence="3 4">
    <name type="scientific">Prevotella denticola CRIS 18C-A</name>
    <dbReference type="NCBI Taxonomy" id="944557"/>
    <lineage>
        <taxon>Bacteria</taxon>
        <taxon>Pseudomonadati</taxon>
        <taxon>Bacteroidota</taxon>
        <taxon>Bacteroidia</taxon>
        <taxon>Bacteroidales</taxon>
        <taxon>Prevotellaceae</taxon>
        <taxon>Prevotella</taxon>
    </lineage>
</organism>
<keyword evidence="2 3" id="KW-0808">Transferase</keyword>
<dbReference type="InterPro" id="IPR051199">
    <property type="entry name" value="LPS_LOS_Heptosyltrfase"/>
</dbReference>
<dbReference type="CDD" id="cd03789">
    <property type="entry name" value="GT9_LPS_heptosyltransferase"/>
    <property type="match status" value="1"/>
</dbReference>
<name>F0H8Q5_9BACT</name>